<evidence type="ECO:0000313" key="2">
    <source>
        <dbReference type="Proteomes" id="UP001552299"/>
    </source>
</evidence>
<reference evidence="1 2" key="1">
    <citation type="journal article" date="2024" name="Plant Biotechnol. J.">
        <title>Dendrobium thyrsiflorum genome and its molecular insights into genes involved in important horticultural traits.</title>
        <authorList>
            <person name="Chen B."/>
            <person name="Wang J.Y."/>
            <person name="Zheng P.J."/>
            <person name="Li K.L."/>
            <person name="Liang Y.M."/>
            <person name="Chen X.F."/>
            <person name="Zhang C."/>
            <person name="Zhao X."/>
            <person name="He X."/>
            <person name="Zhang G.Q."/>
            <person name="Liu Z.J."/>
            <person name="Xu Q."/>
        </authorList>
    </citation>
    <scope>NUCLEOTIDE SEQUENCE [LARGE SCALE GENOMIC DNA]</scope>
    <source>
        <strain evidence="1">GZMU011</strain>
    </source>
</reference>
<dbReference type="AlphaFoldDB" id="A0ABD0UC81"/>
<dbReference type="EMBL" id="JANQDX010000016">
    <property type="protein sequence ID" value="KAL0910308.1"/>
    <property type="molecule type" value="Genomic_DNA"/>
</dbReference>
<sequence length="133" mass="14718">MGIERISTDMFVWSLAGNGGRKDRSLVTVVERTIVQRVAEKDRSLATEVERIVVGGRRRSERSLSGDGDSQTGEIITYGHQTVRMRIRKHNVPHYTAAIHSKKFTAALTDAKGILSDNTSDISSYSEDNPDGQ</sequence>
<evidence type="ECO:0000313" key="1">
    <source>
        <dbReference type="EMBL" id="KAL0910308.1"/>
    </source>
</evidence>
<dbReference type="Proteomes" id="UP001552299">
    <property type="component" value="Unassembled WGS sequence"/>
</dbReference>
<comment type="caution">
    <text evidence="1">The sequence shown here is derived from an EMBL/GenBank/DDBJ whole genome shotgun (WGS) entry which is preliminary data.</text>
</comment>
<protein>
    <submittedName>
        <fullName evidence="1">Uncharacterized protein</fullName>
    </submittedName>
</protein>
<gene>
    <name evidence="1" type="ORF">M5K25_021276</name>
</gene>
<organism evidence="1 2">
    <name type="scientific">Dendrobium thyrsiflorum</name>
    <name type="common">Pinecone-like raceme dendrobium</name>
    <name type="synonym">Orchid</name>
    <dbReference type="NCBI Taxonomy" id="117978"/>
    <lineage>
        <taxon>Eukaryota</taxon>
        <taxon>Viridiplantae</taxon>
        <taxon>Streptophyta</taxon>
        <taxon>Embryophyta</taxon>
        <taxon>Tracheophyta</taxon>
        <taxon>Spermatophyta</taxon>
        <taxon>Magnoliopsida</taxon>
        <taxon>Liliopsida</taxon>
        <taxon>Asparagales</taxon>
        <taxon>Orchidaceae</taxon>
        <taxon>Epidendroideae</taxon>
        <taxon>Malaxideae</taxon>
        <taxon>Dendrobiinae</taxon>
        <taxon>Dendrobium</taxon>
    </lineage>
</organism>
<keyword evidence="2" id="KW-1185">Reference proteome</keyword>
<proteinExistence type="predicted"/>
<name>A0ABD0UC81_DENTH</name>
<accession>A0ABD0UC81</accession>